<organism evidence="12 13">
    <name type="scientific">Candidatus Thermofonsia Clade 1 bacterium</name>
    <dbReference type="NCBI Taxonomy" id="2364210"/>
    <lineage>
        <taxon>Bacteria</taxon>
        <taxon>Bacillati</taxon>
        <taxon>Chloroflexota</taxon>
        <taxon>Candidatus Thermofontia</taxon>
        <taxon>Candidatus Thermofonsia Clade 1</taxon>
    </lineage>
</organism>
<name>A0A2M8P3D2_9CHLR</name>
<dbReference type="EMBL" id="PGTK01000001">
    <property type="protein sequence ID" value="PJF32050.1"/>
    <property type="molecule type" value="Genomic_DNA"/>
</dbReference>
<dbReference type="PANTHER" id="PTHR43734">
    <property type="entry name" value="PHYTOENE DESATURASE"/>
    <property type="match status" value="1"/>
</dbReference>
<sequence length="493" mass="53866">MAEQPIVIIGGGIGGLSAAIRLAAAGERVIIFEQNDKVGGKMGEWRAEGFRWDTGPSVITMPHVFDDLFASAGRRTSDYLTLQPAEPLTRYFYRDGTVLDATSNLPRMIAQIERIEPRDVEGYLAYLAYAARLHRITGKVFIYDTPPTPASLFKVPLRDALRVDAMRSMDAAIRSFVRSPHLQQLLGRFATYVGASPYCAPATLNVIAHVELNGGVYYPRGGIYAIARAMARLAAELGVEIHTGCPVERILVESQRVCGVQTGSERIAAKAVIANVDVATVYEKLLPAEATDAAYAQRLLRAEPSCSGYVLLLGVQGTHERLAHHNIFFTQDYRAEFEDIFERGVPPDDPTVYVAITSKSDPQDAPEGMENWFVLINAPALSERYDWAKNAPRYRDRVLETLAKFGVTPQIRAEHQLTPLDIARLTGARRGALYGMSSNTPFAAFLRPHNRARGIRGLYFAGGTAHPGGGVPMVTLSGGVAARLLLADLGKRA</sequence>
<evidence type="ECO:0000256" key="5">
    <source>
        <dbReference type="ARBA" id="ARBA00038194"/>
    </source>
</evidence>
<dbReference type="Gene3D" id="3.50.50.60">
    <property type="entry name" value="FAD/NAD(P)-binding domain"/>
    <property type="match status" value="2"/>
</dbReference>
<comment type="catalytic activity">
    <reaction evidence="9">
        <text>all-trans-4,4'-diaponeurosporene + 2 AH2 + 2 O2 = 4,4'-diaponeurosporenal + 2 A + 3 H2O</text>
        <dbReference type="Rhea" id="RHEA:56104"/>
        <dbReference type="ChEBI" id="CHEBI:13193"/>
        <dbReference type="ChEBI" id="CHEBI:15377"/>
        <dbReference type="ChEBI" id="CHEBI:15379"/>
        <dbReference type="ChEBI" id="CHEBI:17499"/>
        <dbReference type="ChEBI" id="CHEBI:62743"/>
        <dbReference type="ChEBI" id="CHEBI:79065"/>
    </reaction>
</comment>
<evidence type="ECO:0000256" key="8">
    <source>
        <dbReference type="ARBA" id="ARBA00042619"/>
    </source>
</evidence>
<evidence type="ECO:0000256" key="6">
    <source>
        <dbReference type="ARBA" id="ARBA00039159"/>
    </source>
</evidence>
<evidence type="ECO:0000256" key="10">
    <source>
        <dbReference type="RuleBase" id="RU362075"/>
    </source>
</evidence>
<feature type="domain" description="Amine oxidase" evidence="11">
    <location>
        <begin position="13"/>
        <end position="485"/>
    </location>
</feature>
<dbReference type="Pfam" id="PF01593">
    <property type="entry name" value="Amino_oxidase"/>
    <property type="match status" value="1"/>
</dbReference>
<proteinExistence type="inferred from homology"/>
<comment type="similarity">
    <text evidence="5">Belongs to the carotenoid/retinoid oxidoreductase family. CrtP subfamily.</text>
</comment>
<dbReference type="AlphaFoldDB" id="A0A2M8P3D2"/>
<dbReference type="PANTHER" id="PTHR43734:SF7">
    <property type="entry name" value="4,4'-DIAPONEUROSPORENE OXYGENASE"/>
    <property type="match status" value="1"/>
</dbReference>
<evidence type="ECO:0000313" key="12">
    <source>
        <dbReference type="EMBL" id="PJF32050.1"/>
    </source>
</evidence>
<evidence type="ECO:0000256" key="2">
    <source>
        <dbReference type="ARBA" id="ARBA00022746"/>
    </source>
</evidence>
<dbReference type="Proteomes" id="UP000228921">
    <property type="component" value="Unassembled WGS sequence"/>
</dbReference>
<evidence type="ECO:0000259" key="11">
    <source>
        <dbReference type="Pfam" id="PF01593"/>
    </source>
</evidence>
<evidence type="ECO:0000256" key="4">
    <source>
        <dbReference type="ARBA" id="ARBA00037901"/>
    </source>
</evidence>
<dbReference type="InterPro" id="IPR036188">
    <property type="entry name" value="FAD/NAD-bd_sf"/>
</dbReference>
<dbReference type="InterPro" id="IPR014105">
    <property type="entry name" value="Carotenoid/retinoid_OxRdtase"/>
</dbReference>
<comment type="caution">
    <text evidence="12">The sequence shown here is derived from an EMBL/GenBank/DDBJ whole genome shotgun (WGS) entry which is preliminary data.</text>
</comment>
<keyword evidence="2 10" id="KW-0125">Carotenoid biosynthesis</keyword>
<gene>
    <name evidence="12" type="ORF">CUN51_00015</name>
</gene>
<dbReference type="GO" id="GO:0016491">
    <property type="term" value="F:oxidoreductase activity"/>
    <property type="evidence" value="ECO:0007669"/>
    <property type="project" value="UniProtKB-KW"/>
</dbReference>
<keyword evidence="3 10" id="KW-0560">Oxidoreductase</keyword>
<accession>A0A2M8P3D2</accession>
<protein>
    <recommendedName>
        <fullName evidence="6">4,4'-diaponeurosporene oxygenase</fullName>
    </recommendedName>
    <alternativeName>
        <fullName evidence="7">4,4'-diaponeurosporene oxidase</fullName>
    </alternativeName>
    <alternativeName>
        <fullName evidence="8">Carotenoid oxidase</fullName>
    </alternativeName>
</protein>
<evidence type="ECO:0000313" key="13">
    <source>
        <dbReference type="Proteomes" id="UP000228921"/>
    </source>
</evidence>
<evidence type="ECO:0000256" key="7">
    <source>
        <dbReference type="ARBA" id="ARBA00041900"/>
    </source>
</evidence>
<evidence type="ECO:0000256" key="1">
    <source>
        <dbReference type="ARBA" id="ARBA00001974"/>
    </source>
</evidence>
<evidence type="ECO:0000256" key="9">
    <source>
        <dbReference type="ARBA" id="ARBA00048532"/>
    </source>
</evidence>
<dbReference type="NCBIfam" id="TIGR02734">
    <property type="entry name" value="crtI_fam"/>
    <property type="match status" value="1"/>
</dbReference>
<comment type="cofactor">
    <cofactor evidence="1">
        <name>FAD</name>
        <dbReference type="ChEBI" id="CHEBI:57692"/>
    </cofactor>
</comment>
<comment type="pathway">
    <text evidence="4">Carotenoid biosynthesis; staphyloxanthin biosynthesis; staphyloxanthin from farnesyl diphosphate: step 3/5.</text>
</comment>
<reference evidence="12 13" key="1">
    <citation type="submission" date="2017-11" db="EMBL/GenBank/DDBJ databases">
        <title>Evolution of Phototrophy in the Chloroflexi Phylum Driven by Horizontal Gene Transfer.</title>
        <authorList>
            <person name="Ward L.M."/>
            <person name="Hemp J."/>
            <person name="Shih P.M."/>
            <person name="Mcglynn S.E."/>
            <person name="Fischer W."/>
        </authorList>
    </citation>
    <scope>NUCLEOTIDE SEQUENCE [LARGE SCALE GENOMIC DNA]</scope>
    <source>
        <strain evidence="12">CP2_2F</strain>
    </source>
</reference>
<dbReference type="GO" id="GO:0016117">
    <property type="term" value="P:carotenoid biosynthetic process"/>
    <property type="evidence" value="ECO:0007669"/>
    <property type="project" value="UniProtKB-KW"/>
</dbReference>
<evidence type="ECO:0000256" key="3">
    <source>
        <dbReference type="ARBA" id="ARBA00023002"/>
    </source>
</evidence>
<dbReference type="SUPFAM" id="SSF51905">
    <property type="entry name" value="FAD/NAD(P)-binding domain"/>
    <property type="match status" value="1"/>
</dbReference>
<dbReference type="InterPro" id="IPR002937">
    <property type="entry name" value="Amino_oxidase"/>
</dbReference>